<accession>A0A183V814</accession>
<organism evidence="3 4">
    <name type="scientific">Toxocara canis</name>
    <name type="common">Canine roundworm</name>
    <dbReference type="NCBI Taxonomy" id="6265"/>
    <lineage>
        <taxon>Eukaryota</taxon>
        <taxon>Metazoa</taxon>
        <taxon>Ecdysozoa</taxon>
        <taxon>Nematoda</taxon>
        <taxon>Chromadorea</taxon>
        <taxon>Rhabditida</taxon>
        <taxon>Spirurina</taxon>
        <taxon>Ascaridomorpha</taxon>
        <taxon>Ascaridoidea</taxon>
        <taxon>Toxocaridae</taxon>
        <taxon>Toxocara</taxon>
    </lineage>
</organism>
<name>A0A183V814_TOXCA</name>
<evidence type="ECO:0000256" key="1">
    <source>
        <dbReference type="SAM" id="MobiDB-lite"/>
    </source>
</evidence>
<evidence type="ECO:0000313" key="3">
    <source>
        <dbReference type="Proteomes" id="UP000050794"/>
    </source>
</evidence>
<dbReference type="WBParaSite" id="TCNE_0001688501-mRNA-1">
    <property type="protein sequence ID" value="TCNE_0001688501-mRNA-1"/>
    <property type="gene ID" value="TCNE_0001688501"/>
</dbReference>
<dbReference type="EMBL" id="UYWY01023970">
    <property type="protein sequence ID" value="VDM48205.1"/>
    <property type="molecule type" value="Genomic_DNA"/>
</dbReference>
<proteinExistence type="predicted"/>
<evidence type="ECO:0000313" key="2">
    <source>
        <dbReference type="EMBL" id="VDM48205.1"/>
    </source>
</evidence>
<reference evidence="2 3" key="2">
    <citation type="submission" date="2018-11" db="EMBL/GenBank/DDBJ databases">
        <authorList>
            <consortium name="Pathogen Informatics"/>
        </authorList>
    </citation>
    <scope>NUCLEOTIDE SEQUENCE [LARGE SCALE GENOMIC DNA]</scope>
</reference>
<evidence type="ECO:0000313" key="4">
    <source>
        <dbReference type="WBParaSite" id="TCNE_0001688501-mRNA-1"/>
    </source>
</evidence>
<keyword evidence="3" id="KW-1185">Reference proteome</keyword>
<reference evidence="4" key="1">
    <citation type="submission" date="2016-06" db="UniProtKB">
        <authorList>
            <consortium name="WormBaseParasite"/>
        </authorList>
    </citation>
    <scope>IDENTIFICATION</scope>
</reference>
<dbReference type="AlphaFoldDB" id="A0A183V814"/>
<protein>
    <submittedName>
        <fullName evidence="2 4">Uncharacterized protein</fullName>
    </submittedName>
</protein>
<dbReference type="Proteomes" id="UP000050794">
    <property type="component" value="Unassembled WGS sequence"/>
</dbReference>
<gene>
    <name evidence="2" type="ORF">TCNE_LOCUS16884</name>
</gene>
<feature type="region of interest" description="Disordered" evidence="1">
    <location>
        <begin position="16"/>
        <end position="42"/>
    </location>
</feature>
<sequence length="98" mass="10688">MRRSLVPQAECICTDTPSVKSGGTLARPGVLSKPRPTDARDAKFGCTHNVAAEDGGNRKPITMHNVYPSQPSLLSGERRLYGNEVNQLSHIDERGEEN</sequence>